<dbReference type="Proteomes" id="UP001169063">
    <property type="component" value="Unassembled WGS sequence"/>
</dbReference>
<dbReference type="RefSeq" id="WP_302110810.1">
    <property type="nucleotide sequence ID" value="NZ_JAUKTR010000006.1"/>
</dbReference>
<name>A0ABT8SPF7_9CAUL</name>
<reference evidence="1" key="1">
    <citation type="submission" date="2023-07" db="EMBL/GenBank/DDBJ databases">
        <title>Brevundimonas soil sp. nov., isolated from the soil of chemical plant.</title>
        <authorList>
            <person name="Wu N."/>
        </authorList>
    </citation>
    <scope>NUCLEOTIDE SEQUENCE</scope>
    <source>
        <strain evidence="1">XZ-24</strain>
    </source>
</reference>
<comment type="caution">
    <text evidence="1">The sequence shown here is derived from an EMBL/GenBank/DDBJ whole genome shotgun (WGS) entry which is preliminary data.</text>
</comment>
<gene>
    <name evidence="1" type="ORF">Q0812_13170</name>
</gene>
<proteinExistence type="predicted"/>
<dbReference type="EMBL" id="JAUKTR010000006">
    <property type="protein sequence ID" value="MDO1560379.1"/>
    <property type="molecule type" value="Genomic_DNA"/>
</dbReference>
<accession>A0ABT8SPF7</accession>
<evidence type="ECO:0000313" key="1">
    <source>
        <dbReference type="EMBL" id="MDO1560379.1"/>
    </source>
</evidence>
<sequence length="98" mass="10720">MPETTPMDSAIEQAAAEAIERAILEWLAPYKQEYRRVPHDRLRDLIAQALSSAGLLKEGKYCVCAGPTSRPTMARGLDRDSIETAAKAYGSLAARKEA</sequence>
<keyword evidence="2" id="KW-1185">Reference proteome</keyword>
<organism evidence="1 2">
    <name type="scientific">Peiella sedimenti</name>
    <dbReference type="NCBI Taxonomy" id="3061083"/>
    <lineage>
        <taxon>Bacteria</taxon>
        <taxon>Pseudomonadati</taxon>
        <taxon>Pseudomonadota</taxon>
        <taxon>Alphaproteobacteria</taxon>
        <taxon>Caulobacterales</taxon>
        <taxon>Caulobacteraceae</taxon>
        <taxon>Peiella</taxon>
    </lineage>
</organism>
<protein>
    <submittedName>
        <fullName evidence="1">Uncharacterized protein</fullName>
    </submittedName>
</protein>
<evidence type="ECO:0000313" key="2">
    <source>
        <dbReference type="Proteomes" id="UP001169063"/>
    </source>
</evidence>